<keyword evidence="1" id="KW-0479">Metal-binding</keyword>
<evidence type="ECO:0000259" key="4">
    <source>
        <dbReference type="Pfam" id="PF14226"/>
    </source>
</evidence>
<dbReference type="GO" id="GO:0046872">
    <property type="term" value="F:metal ion binding"/>
    <property type="evidence" value="ECO:0007669"/>
    <property type="project" value="UniProtKB-KW"/>
</dbReference>
<dbReference type="EMBL" id="SDAM02000075">
    <property type="protein sequence ID" value="KAH6832126.1"/>
    <property type="molecule type" value="Genomic_DNA"/>
</dbReference>
<sequence>MAVTPEPMPGINAVDFRAPPPSPVAPGRRSSFANDDVLTEYLHQSLKVPDLVLPDRVFPRQKSVQSPPRIDFEKLGSLENESGREICDLIAKMGCLELINHGISPDLMRLVLFLAGGIFQIPPEKKKTAARSPERRYGFEEIHGEDEIRDQSHEEFLWCDEAEMRLEMEGIWPFGFSNFRQEMKKLSRQIEEVGVKVMLFLQHHSLAENESPEGQEITGKVCYIQKHGRKMESENSLRYDVIRMLIRGSEFGHALSLHVWSGSTDFHVYSKKGWVSFSPAQNSIVVTVGDKLQMAP</sequence>
<gene>
    <name evidence="5" type="ORF">C2S53_019603</name>
</gene>
<evidence type="ECO:0000313" key="5">
    <source>
        <dbReference type="EMBL" id="KAH6832126.1"/>
    </source>
</evidence>
<feature type="region of interest" description="Disordered" evidence="3">
    <location>
        <begin position="1"/>
        <end position="31"/>
    </location>
</feature>
<dbReference type="Pfam" id="PF14226">
    <property type="entry name" value="DIOX_N"/>
    <property type="match status" value="1"/>
</dbReference>
<dbReference type="InterPro" id="IPR026992">
    <property type="entry name" value="DIOX_N"/>
</dbReference>
<dbReference type="PANTHER" id="PTHR34945">
    <property type="entry name" value="2-OXOGLUTARATE (2OG) AND FE(II)-DEPENDENT OXYGENASE SUPERFAMILY PROTEIN"/>
    <property type="match status" value="1"/>
</dbReference>
<organism evidence="5 6">
    <name type="scientific">Perilla frutescens var. hirtella</name>
    <name type="common">Perilla citriodora</name>
    <name type="synonym">Perilla setoyensis</name>
    <dbReference type="NCBI Taxonomy" id="608512"/>
    <lineage>
        <taxon>Eukaryota</taxon>
        <taxon>Viridiplantae</taxon>
        <taxon>Streptophyta</taxon>
        <taxon>Embryophyta</taxon>
        <taxon>Tracheophyta</taxon>
        <taxon>Spermatophyta</taxon>
        <taxon>Magnoliopsida</taxon>
        <taxon>eudicotyledons</taxon>
        <taxon>Gunneridae</taxon>
        <taxon>Pentapetalae</taxon>
        <taxon>asterids</taxon>
        <taxon>lamiids</taxon>
        <taxon>Lamiales</taxon>
        <taxon>Lamiaceae</taxon>
        <taxon>Nepetoideae</taxon>
        <taxon>Elsholtzieae</taxon>
        <taxon>Perilla</taxon>
    </lineage>
</organism>
<proteinExistence type="predicted"/>
<feature type="domain" description="Non-haem dioxygenase N-terminal" evidence="4">
    <location>
        <begin position="68"/>
        <end position="149"/>
    </location>
</feature>
<accession>A0AAD4JE23</accession>
<keyword evidence="6" id="KW-1185">Reference proteome</keyword>
<evidence type="ECO:0000256" key="1">
    <source>
        <dbReference type="ARBA" id="ARBA00022723"/>
    </source>
</evidence>
<dbReference type="InterPro" id="IPR027443">
    <property type="entry name" value="IPNS-like_sf"/>
</dbReference>
<comment type="caution">
    <text evidence="5">The sequence shown here is derived from an EMBL/GenBank/DDBJ whole genome shotgun (WGS) entry which is preliminary data.</text>
</comment>
<dbReference type="PANTHER" id="PTHR34945:SF8">
    <property type="entry name" value="DOWNSTREAM TARGET OF AGL15-4"/>
    <property type="match status" value="1"/>
</dbReference>
<dbReference type="GO" id="GO:0016706">
    <property type="term" value="F:2-oxoglutarate-dependent dioxygenase activity"/>
    <property type="evidence" value="ECO:0007669"/>
    <property type="project" value="UniProtKB-ARBA"/>
</dbReference>
<evidence type="ECO:0000256" key="2">
    <source>
        <dbReference type="ARBA" id="ARBA00023004"/>
    </source>
</evidence>
<dbReference type="SUPFAM" id="SSF51197">
    <property type="entry name" value="Clavaminate synthase-like"/>
    <property type="match status" value="1"/>
</dbReference>
<dbReference type="AlphaFoldDB" id="A0AAD4JE23"/>
<keyword evidence="2" id="KW-0408">Iron</keyword>
<evidence type="ECO:0000256" key="3">
    <source>
        <dbReference type="SAM" id="MobiDB-lite"/>
    </source>
</evidence>
<dbReference type="Gene3D" id="2.60.120.330">
    <property type="entry name" value="B-lactam Antibiotic, Isopenicillin N Synthase, Chain"/>
    <property type="match status" value="1"/>
</dbReference>
<reference evidence="5 6" key="1">
    <citation type="journal article" date="2021" name="Nat. Commun.">
        <title>Incipient diploidization of the medicinal plant Perilla within 10,000 years.</title>
        <authorList>
            <person name="Zhang Y."/>
            <person name="Shen Q."/>
            <person name="Leng L."/>
            <person name="Zhang D."/>
            <person name="Chen S."/>
            <person name="Shi Y."/>
            <person name="Ning Z."/>
            <person name="Chen S."/>
        </authorList>
    </citation>
    <scope>NUCLEOTIDE SEQUENCE [LARGE SCALE GENOMIC DNA]</scope>
    <source>
        <strain evidence="6">cv. PC099</strain>
    </source>
</reference>
<protein>
    <recommendedName>
        <fullName evidence="4">Non-haem dioxygenase N-terminal domain-containing protein</fullName>
    </recommendedName>
</protein>
<name>A0AAD4JE23_PERFH</name>
<dbReference type="Proteomes" id="UP001190926">
    <property type="component" value="Unassembled WGS sequence"/>
</dbReference>
<evidence type="ECO:0000313" key="6">
    <source>
        <dbReference type="Proteomes" id="UP001190926"/>
    </source>
</evidence>